<organism evidence="2 4">
    <name type="scientific">Ardenticatena maritima</name>
    <dbReference type="NCBI Taxonomy" id="872965"/>
    <lineage>
        <taxon>Bacteria</taxon>
        <taxon>Bacillati</taxon>
        <taxon>Chloroflexota</taxon>
        <taxon>Ardenticatenia</taxon>
        <taxon>Ardenticatenales</taxon>
        <taxon>Ardenticatenaceae</taxon>
        <taxon>Ardenticatena</taxon>
    </lineage>
</organism>
<dbReference type="InterPro" id="IPR005531">
    <property type="entry name" value="Asp23"/>
</dbReference>
<evidence type="ECO:0000256" key="1">
    <source>
        <dbReference type="ARBA" id="ARBA00005721"/>
    </source>
</evidence>
<evidence type="ECO:0000313" key="4">
    <source>
        <dbReference type="Proteomes" id="UP000037784"/>
    </source>
</evidence>
<reference evidence="3 5" key="2">
    <citation type="submission" date="2015-07" db="EMBL/GenBank/DDBJ databases">
        <title>Whole genome sequence of Ardenticatena maritima DSM 23922.</title>
        <authorList>
            <person name="Hemp J."/>
            <person name="Ward L.M."/>
            <person name="Pace L.A."/>
            <person name="Fischer W.W."/>
        </authorList>
    </citation>
    <scope>NUCLEOTIDE SEQUENCE [LARGE SCALE GENOMIC DNA]</scope>
    <source>
        <strain evidence="3 5">110S</strain>
    </source>
</reference>
<dbReference type="RefSeq" id="WP_054492087.1">
    <property type="nucleotide sequence ID" value="NZ_BBZA01000034.1"/>
</dbReference>
<dbReference type="Proteomes" id="UP000037784">
    <property type="component" value="Unassembled WGS sequence"/>
</dbReference>
<dbReference type="PANTHER" id="PTHR34297">
    <property type="entry name" value="HYPOTHETICAL CYTOSOLIC PROTEIN-RELATED"/>
    <property type="match status" value="1"/>
</dbReference>
<reference evidence="4" key="3">
    <citation type="submission" date="2015-08" db="EMBL/GenBank/DDBJ databases">
        <title>Draft Genome Sequence of a Heterotrophic Facultative Anaerobic Bacterium Ardenticatena maritima Strain 110S.</title>
        <authorList>
            <person name="Kawaichi S."/>
            <person name="Yoshida T."/>
            <person name="Sako Y."/>
            <person name="Nakamura R."/>
        </authorList>
    </citation>
    <scope>NUCLEOTIDE SEQUENCE [LARGE SCALE GENOMIC DNA]</scope>
    <source>
        <strain evidence="4">110S</strain>
    </source>
</reference>
<keyword evidence="4" id="KW-1185">Reference proteome</keyword>
<dbReference type="Pfam" id="PF03780">
    <property type="entry name" value="Asp23"/>
    <property type="match status" value="1"/>
</dbReference>
<comment type="caution">
    <text evidence="2">The sequence shown here is derived from an EMBL/GenBank/DDBJ whole genome shotgun (WGS) entry which is preliminary data.</text>
</comment>
<sequence>MTKEANTIQIQTDLGTITISPTAIAGVASRAVLQTYGVVGMALPSLRDGLVEMLSRDHSKRGVIVHSLDDGVIVDVYVVLAYGLRLSEVANNIKENVRFAVENTVGIPVKQINVHIQSVRPVEATE</sequence>
<name>A0A0M9UBV0_9CHLR</name>
<dbReference type="OrthoDB" id="9791482at2"/>
<dbReference type="FunCoup" id="A0A0M9UBV0">
    <property type="interactions" value="6"/>
</dbReference>
<comment type="similarity">
    <text evidence="1">Belongs to the asp23 family.</text>
</comment>
<dbReference type="InParanoid" id="A0A0M9UBV0"/>
<dbReference type="STRING" id="872965.SE16_13430"/>
<proteinExistence type="inferred from homology"/>
<evidence type="ECO:0008006" key="6">
    <source>
        <dbReference type="Google" id="ProtNLM"/>
    </source>
</evidence>
<protein>
    <recommendedName>
        <fullName evidence="6">Alkaline-shock protein</fullName>
    </recommendedName>
</protein>
<dbReference type="AlphaFoldDB" id="A0A0M9UBV0"/>
<reference evidence="2 4" key="1">
    <citation type="journal article" date="2015" name="Genome Announc.">
        <title>Draft Genome Sequence of a Heterotrophic Facultative Anaerobic Thermophilic Bacterium, Ardenticatena maritima Strain 110ST.</title>
        <authorList>
            <person name="Kawaichi S."/>
            <person name="Yoshida T."/>
            <person name="Sako Y."/>
            <person name="Nakamura R."/>
        </authorList>
    </citation>
    <scope>NUCLEOTIDE SEQUENCE [LARGE SCALE GENOMIC DNA]</scope>
    <source>
        <strain evidence="2 4">110S</strain>
    </source>
</reference>
<dbReference type="EMBL" id="BBZA01000034">
    <property type="protein sequence ID" value="GAP62167.1"/>
    <property type="molecule type" value="Genomic_DNA"/>
</dbReference>
<dbReference type="PANTHER" id="PTHR34297:SF2">
    <property type="entry name" value="ASP23_GLS24 FAMILY ENVELOPE STRESS RESPONSE PROTEIN"/>
    <property type="match status" value="1"/>
</dbReference>
<gene>
    <name evidence="2" type="ORF">ARMA_0590</name>
    <name evidence="3" type="ORF">SE16_13430</name>
</gene>
<evidence type="ECO:0000313" key="3">
    <source>
        <dbReference type="EMBL" id="KPL86325.1"/>
    </source>
</evidence>
<dbReference type="EMBL" id="LGKN01000009">
    <property type="protein sequence ID" value="KPL86325.1"/>
    <property type="molecule type" value="Genomic_DNA"/>
</dbReference>
<evidence type="ECO:0000313" key="2">
    <source>
        <dbReference type="EMBL" id="GAP62167.1"/>
    </source>
</evidence>
<dbReference type="Proteomes" id="UP000050502">
    <property type="component" value="Unassembled WGS sequence"/>
</dbReference>
<evidence type="ECO:0000313" key="5">
    <source>
        <dbReference type="Proteomes" id="UP000050502"/>
    </source>
</evidence>
<accession>A0A0M9UBV0</accession>